<dbReference type="AlphaFoldDB" id="A0A0W0EYN4"/>
<feature type="signal peptide" evidence="2">
    <location>
        <begin position="1"/>
        <end position="16"/>
    </location>
</feature>
<dbReference type="eggNOG" id="ENOG502S64Q">
    <property type="taxonomic scope" value="Eukaryota"/>
</dbReference>
<comment type="caution">
    <text evidence="4">The sequence shown here is derived from an EMBL/GenBank/DDBJ whole genome shotgun (WGS) entry which is preliminary data.</text>
</comment>
<keyword evidence="1" id="KW-0812">Transmembrane</keyword>
<proteinExistence type="predicted"/>
<gene>
    <name evidence="4" type="ORF">WG66_18292</name>
</gene>
<dbReference type="InterPro" id="IPR053065">
    <property type="entry name" value="Archenteron_Induction-Rel"/>
</dbReference>
<evidence type="ECO:0000259" key="3">
    <source>
        <dbReference type="Pfam" id="PF12955"/>
    </source>
</evidence>
<name>A0A0W0EYN4_MONRR</name>
<evidence type="ECO:0000313" key="5">
    <source>
        <dbReference type="Proteomes" id="UP000054988"/>
    </source>
</evidence>
<dbReference type="Pfam" id="PF12955">
    <property type="entry name" value="Vps3844_C"/>
    <property type="match status" value="1"/>
</dbReference>
<accession>A0A0W0EYN4</accession>
<dbReference type="GO" id="GO:0005783">
    <property type="term" value="C:endoplasmic reticulum"/>
    <property type="evidence" value="ECO:0007669"/>
    <property type="project" value="TreeGrafter"/>
</dbReference>
<dbReference type="PANTHER" id="PTHR36853:SF1">
    <property type="entry name" value="DUF3844 DOMAIN-CONTAINING PROTEIN"/>
    <property type="match status" value="1"/>
</dbReference>
<evidence type="ECO:0000256" key="1">
    <source>
        <dbReference type="SAM" id="Phobius"/>
    </source>
</evidence>
<evidence type="ECO:0000256" key="2">
    <source>
        <dbReference type="SAM" id="SignalP"/>
    </source>
</evidence>
<dbReference type="Proteomes" id="UP000054988">
    <property type="component" value="Unassembled WGS sequence"/>
</dbReference>
<keyword evidence="1" id="KW-1133">Transmembrane helix</keyword>
<keyword evidence="1" id="KW-0472">Membrane</keyword>
<sequence length="347" mass="37350">MLILGFLLSVLHIADAVNVYLSPEIVTISSQLSPEDASAALSHHLGLEMFESAPESLKGVYDQVNFVAQGQAHALLLTMEDSDAKGILPSSLRPSFKLSTPPSLQVDSLSSVISTYLHRARHSYSSIYESLLSNWDASEVQSVHSFIRNSQEPVFAALDLSTLSRLREESGPESSDYTNAVQELRSFMDQLVNDERVHLAVLTYSSTPTVSYSKRQASQVPLPPNHVPPQQPISSISTCFGSVDTCNNATSACSGRGQCVKATKLGRTCFICACATTKTGEGNKVKTEKWVGERCERKDVSSSFVLFAGTAIVMIVLAIGSISLLYGVGEQSLPPTLTGTAISAKKD</sequence>
<feature type="chain" id="PRO_5006901283" description="Vacuolar sorting protein Vps3844 C-terminal domain-containing protein" evidence="2">
    <location>
        <begin position="17"/>
        <end position="347"/>
    </location>
</feature>
<dbReference type="PANTHER" id="PTHR36853">
    <property type="entry name" value="EXPRESSED PROTEIN"/>
    <property type="match status" value="1"/>
</dbReference>
<protein>
    <recommendedName>
        <fullName evidence="3">Vacuolar sorting protein Vps3844 C-terminal domain-containing protein</fullName>
    </recommendedName>
</protein>
<feature type="transmembrane region" description="Helical" evidence="1">
    <location>
        <begin position="304"/>
        <end position="328"/>
    </location>
</feature>
<organism evidence="4 5">
    <name type="scientific">Moniliophthora roreri</name>
    <name type="common">Frosty pod rot fungus</name>
    <name type="synonym">Monilia roreri</name>
    <dbReference type="NCBI Taxonomy" id="221103"/>
    <lineage>
        <taxon>Eukaryota</taxon>
        <taxon>Fungi</taxon>
        <taxon>Dikarya</taxon>
        <taxon>Basidiomycota</taxon>
        <taxon>Agaricomycotina</taxon>
        <taxon>Agaricomycetes</taxon>
        <taxon>Agaricomycetidae</taxon>
        <taxon>Agaricales</taxon>
        <taxon>Marasmiineae</taxon>
        <taxon>Marasmiaceae</taxon>
        <taxon>Moniliophthora</taxon>
    </lineage>
</organism>
<evidence type="ECO:0000313" key="4">
    <source>
        <dbReference type="EMBL" id="KTB29163.1"/>
    </source>
</evidence>
<reference evidence="4 5" key="1">
    <citation type="submission" date="2015-12" db="EMBL/GenBank/DDBJ databases">
        <title>Draft genome sequence of Moniliophthora roreri, the causal agent of frosty pod rot of cacao.</title>
        <authorList>
            <person name="Aime M.C."/>
            <person name="Diaz-Valderrama J.R."/>
            <person name="Kijpornyongpan T."/>
            <person name="Phillips-Mora W."/>
        </authorList>
    </citation>
    <scope>NUCLEOTIDE SEQUENCE [LARGE SCALE GENOMIC DNA]</scope>
    <source>
        <strain evidence="4 5">MCA 2952</strain>
    </source>
</reference>
<dbReference type="EMBL" id="LATX01002447">
    <property type="protein sequence ID" value="KTB29163.1"/>
    <property type="molecule type" value="Genomic_DNA"/>
</dbReference>
<keyword evidence="2" id="KW-0732">Signal</keyword>
<feature type="domain" description="Vacuolar sorting protein Vps3844 C-terminal" evidence="3">
    <location>
        <begin position="239"/>
        <end position="338"/>
    </location>
</feature>
<dbReference type="InterPro" id="IPR024382">
    <property type="entry name" value="Vps3844_C"/>
</dbReference>